<dbReference type="PANTHER" id="PTHR44757">
    <property type="entry name" value="DIGUANYLATE CYCLASE DGCP"/>
    <property type="match status" value="1"/>
</dbReference>
<proteinExistence type="predicted"/>
<reference evidence="2 3" key="1">
    <citation type="submission" date="2019-03" db="EMBL/GenBank/DDBJ databases">
        <title>Paracraurococcus aquatilis NE82 genome sequence.</title>
        <authorList>
            <person name="Zhao Y."/>
            <person name="Du Z."/>
        </authorList>
    </citation>
    <scope>NUCLEOTIDE SEQUENCE [LARGE SCALE GENOMIC DNA]</scope>
    <source>
        <strain evidence="2 3">NE82</strain>
    </source>
</reference>
<dbReference type="OrthoDB" id="9793210at2"/>
<dbReference type="AlphaFoldDB" id="A0A4R4DLD1"/>
<dbReference type="Proteomes" id="UP000295023">
    <property type="component" value="Unassembled WGS sequence"/>
</dbReference>
<dbReference type="EMBL" id="SKBM01000010">
    <property type="protein sequence ID" value="TCZ61377.1"/>
    <property type="molecule type" value="Genomic_DNA"/>
</dbReference>
<name>A0A4R4DLD1_9PROT</name>
<keyword evidence="3" id="KW-1185">Reference proteome</keyword>
<dbReference type="CDD" id="cd01948">
    <property type="entry name" value="EAL"/>
    <property type="match status" value="1"/>
</dbReference>
<dbReference type="InterPro" id="IPR052155">
    <property type="entry name" value="Biofilm_reg_signaling"/>
</dbReference>
<evidence type="ECO:0000313" key="2">
    <source>
        <dbReference type="EMBL" id="TCZ61377.1"/>
    </source>
</evidence>
<dbReference type="InterPro" id="IPR001633">
    <property type="entry name" value="EAL_dom"/>
</dbReference>
<dbReference type="SUPFAM" id="SSF141868">
    <property type="entry name" value="EAL domain-like"/>
    <property type="match status" value="1"/>
</dbReference>
<evidence type="ECO:0000259" key="1">
    <source>
        <dbReference type="PROSITE" id="PS50883"/>
    </source>
</evidence>
<gene>
    <name evidence="2" type="ORF">EXY23_12615</name>
</gene>
<dbReference type="SMART" id="SM00052">
    <property type="entry name" value="EAL"/>
    <property type="match status" value="1"/>
</dbReference>
<dbReference type="PANTHER" id="PTHR44757:SF2">
    <property type="entry name" value="BIOFILM ARCHITECTURE MAINTENANCE PROTEIN MBAA"/>
    <property type="match status" value="1"/>
</dbReference>
<feature type="domain" description="EAL" evidence="1">
    <location>
        <begin position="54"/>
        <end position="304"/>
    </location>
</feature>
<protein>
    <submittedName>
        <fullName evidence="2">EAL domain-containing protein</fullName>
    </submittedName>
</protein>
<dbReference type="PROSITE" id="PS50883">
    <property type="entry name" value="EAL"/>
    <property type="match status" value="1"/>
</dbReference>
<dbReference type="InterPro" id="IPR035919">
    <property type="entry name" value="EAL_sf"/>
</dbReference>
<comment type="caution">
    <text evidence="2">The sequence shown here is derived from an EMBL/GenBank/DDBJ whole genome shotgun (WGS) entry which is preliminary data.</text>
</comment>
<sequence length="323" mass="34544">MVRAWIRNSPMLAVRGRFTPFVASCPAKRTRRMPPTPMDHPLAAVADRLSHGLRRRIAGALPGALRRGELTLQYQPRIRLRDGARIASEALLRWHHTEHGEIPPTAFIPLAEGSDLIVAIGGWVLRQAAADARAWPHLGRVSVNISARQLPGGILAAQVAEALQSSGLPPERLELELTETLALPEDAATIAMLRGLRDQGIGLALDDFGTGYAGFGPLRRLPLSTVKLDRSLVAPLPGEPGDIALLRGIRDTARALGLRLVAEGVERPEQRDALAALEFEEGQGFLFGRPAPLPPLAPPAGNPTLAAACHHLESPSLAPALPA</sequence>
<dbReference type="Pfam" id="PF00563">
    <property type="entry name" value="EAL"/>
    <property type="match status" value="1"/>
</dbReference>
<organism evidence="2 3">
    <name type="scientific">Roseicella aquatilis</name>
    <dbReference type="NCBI Taxonomy" id="2527868"/>
    <lineage>
        <taxon>Bacteria</taxon>
        <taxon>Pseudomonadati</taxon>
        <taxon>Pseudomonadota</taxon>
        <taxon>Alphaproteobacteria</taxon>
        <taxon>Acetobacterales</taxon>
        <taxon>Roseomonadaceae</taxon>
        <taxon>Roseicella</taxon>
    </lineage>
</organism>
<evidence type="ECO:0000313" key="3">
    <source>
        <dbReference type="Proteomes" id="UP000295023"/>
    </source>
</evidence>
<accession>A0A4R4DLD1</accession>
<dbReference type="Gene3D" id="3.20.20.450">
    <property type="entry name" value="EAL domain"/>
    <property type="match status" value="1"/>
</dbReference>